<accession>A0ABS4YW96</accession>
<feature type="domain" description="PPIase cyclophilin-type" evidence="3">
    <location>
        <begin position="79"/>
        <end position="227"/>
    </location>
</feature>
<dbReference type="RefSeq" id="WP_209680014.1">
    <property type="nucleotide sequence ID" value="NZ_JAGIOI010000001.1"/>
</dbReference>
<name>A0ABS4YW96_9MICC</name>
<keyword evidence="2" id="KW-0812">Transmembrane</keyword>
<dbReference type="GO" id="GO:0003755">
    <property type="term" value="F:peptidyl-prolyl cis-trans isomerase activity"/>
    <property type="evidence" value="ECO:0007669"/>
    <property type="project" value="UniProtKB-EC"/>
</dbReference>
<dbReference type="EMBL" id="JAGIOI010000001">
    <property type="protein sequence ID" value="MBP2413072.1"/>
    <property type="molecule type" value="Genomic_DNA"/>
</dbReference>
<evidence type="ECO:0000313" key="4">
    <source>
        <dbReference type="EMBL" id="MBP2413072.1"/>
    </source>
</evidence>
<sequence>MSQTKTPQSATSNSKKMVVLVIAIVVALVALVGGGALLLGAMEKSDAGQVAAGGSGAPDPAEAENREWTGTLDFNGKAMDVTLFGDKAPQAVASFLHLSETDFFDGTACHRLTTGGFDILQCGDPTGTGTGGPGYEFGPVENAPAGNLYKKGTLAMARTSDPNSNGSQFFIVYGDTTIDPGAAGGYTVFGEVAGGLDAVEKVAAQGTANGAQDGTPAAEAVLGAASFK</sequence>
<dbReference type="PANTHER" id="PTHR45625">
    <property type="entry name" value="PEPTIDYL-PROLYL CIS-TRANS ISOMERASE-RELATED"/>
    <property type="match status" value="1"/>
</dbReference>
<dbReference type="EC" id="5.2.1.8" evidence="4"/>
<feature type="transmembrane region" description="Helical" evidence="2">
    <location>
        <begin position="17"/>
        <end position="39"/>
    </location>
</feature>
<evidence type="ECO:0000259" key="3">
    <source>
        <dbReference type="PROSITE" id="PS50072"/>
    </source>
</evidence>
<keyword evidence="2" id="KW-1133">Transmembrane helix</keyword>
<reference evidence="4 5" key="1">
    <citation type="submission" date="2021-03" db="EMBL/GenBank/DDBJ databases">
        <title>Sequencing the genomes of 1000 actinobacteria strains.</title>
        <authorList>
            <person name="Klenk H.-P."/>
        </authorList>
    </citation>
    <scope>NUCLEOTIDE SEQUENCE [LARGE SCALE GENOMIC DNA]</scope>
    <source>
        <strain evidence="4 5">DSM 16005</strain>
    </source>
</reference>
<organism evidence="4 5">
    <name type="scientific">Arthrobacter stackebrandtii</name>
    <dbReference type="NCBI Taxonomy" id="272161"/>
    <lineage>
        <taxon>Bacteria</taxon>
        <taxon>Bacillati</taxon>
        <taxon>Actinomycetota</taxon>
        <taxon>Actinomycetes</taxon>
        <taxon>Micrococcales</taxon>
        <taxon>Micrococcaceae</taxon>
        <taxon>Arthrobacter</taxon>
    </lineage>
</organism>
<proteinExistence type="predicted"/>
<dbReference type="SUPFAM" id="SSF50891">
    <property type="entry name" value="Cyclophilin-like"/>
    <property type="match status" value="1"/>
</dbReference>
<dbReference type="InterPro" id="IPR002130">
    <property type="entry name" value="Cyclophilin-type_PPIase_dom"/>
</dbReference>
<comment type="function">
    <text evidence="1">PPIases accelerate the folding of proteins. It catalyzes the cis-trans isomerization of proline imidic peptide bonds in oligopeptides.</text>
</comment>
<keyword evidence="2" id="KW-0472">Membrane</keyword>
<keyword evidence="5" id="KW-1185">Reference proteome</keyword>
<dbReference type="InterPro" id="IPR029000">
    <property type="entry name" value="Cyclophilin-like_dom_sf"/>
</dbReference>
<dbReference type="InterPro" id="IPR044666">
    <property type="entry name" value="Cyclophilin_A-like"/>
</dbReference>
<protein>
    <submittedName>
        <fullName evidence="4">Peptidyl-prolyl cis-trans isomerase B (Cyclophilin B)</fullName>
        <ecNumber evidence="4">5.2.1.8</ecNumber>
    </submittedName>
</protein>
<dbReference type="PROSITE" id="PS50072">
    <property type="entry name" value="CSA_PPIASE_2"/>
    <property type="match status" value="1"/>
</dbReference>
<gene>
    <name evidence="4" type="ORF">JOF48_001871</name>
</gene>
<comment type="caution">
    <text evidence="4">The sequence shown here is derived from an EMBL/GenBank/DDBJ whole genome shotgun (WGS) entry which is preliminary data.</text>
</comment>
<evidence type="ECO:0000256" key="1">
    <source>
        <dbReference type="ARBA" id="ARBA00002388"/>
    </source>
</evidence>
<keyword evidence="4" id="KW-0413">Isomerase</keyword>
<dbReference type="Proteomes" id="UP000711614">
    <property type="component" value="Unassembled WGS sequence"/>
</dbReference>
<dbReference type="PANTHER" id="PTHR45625:SF3">
    <property type="entry name" value="PEPTIDYL-PROLYL CIS-TRANS ISOMERASE B-RELATED"/>
    <property type="match status" value="1"/>
</dbReference>
<evidence type="ECO:0000256" key="2">
    <source>
        <dbReference type="SAM" id="Phobius"/>
    </source>
</evidence>
<dbReference type="Gene3D" id="2.40.100.10">
    <property type="entry name" value="Cyclophilin-like"/>
    <property type="match status" value="1"/>
</dbReference>
<dbReference type="Pfam" id="PF00160">
    <property type="entry name" value="Pro_isomerase"/>
    <property type="match status" value="1"/>
</dbReference>
<dbReference type="CDD" id="cd00317">
    <property type="entry name" value="cyclophilin"/>
    <property type="match status" value="1"/>
</dbReference>
<evidence type="ECO:0000313" key="5">
    <source>
        <dbReference type="Proteomes" id="UP000711614"/>
    </source>
</evidence>